<dbReference type="Proteomes" id="UP001589789">
    <property type="component" value="Unassembled WGS sequence"/>
</dbReference>
<name>A0ABV6IXJ4_9PROT</name>
<gene>
    <name evidence="2" type="ORF">ACFFIC_21210</name>
</gene>
<reference evidence="2 3" key="1">
    <citation type="submission" date="2024-09" db="EMBL/GenBank/DDBJ databases">
        <authorList>
            <person name="Sun Q."/>
            <person name="Mori K."/>
        </authorList>
    </citation>
    <scope>NUCLEOTIDE SEQUENCE [LARGE SCALE GENOMIC DNA]</scope>
    <source>
        <strain evidence="2 3">CCM 7468</strain>
    </source>
</reference>
<dbReference type="InterPro" id="IPR029058">
    <property type="entry name" value="AB_hydrolase_fold"/>
</dbReference>
<organism evidence="2 3">
    <name type="scientific">Muricoccus vinaceus</name>
    <dbReference type="NCBI Taxonomy" id="424704"/>
    <lineage>
        <taxon>Bacteria</taxon>
        <taxon>Pseudomonadati</taxon>
        <taxon>Pseudomonadota</taxon>
        <taxon>Alphaproteobacteria</taxon>
        <taxon>Acetobacterales</taxon>
        <taxon>Roseomonadaceae</taxon>
        <taxon>Muricoccus</taxon>
    </lineage>
</organism>
<proteinExistence type="predicted"/>
<dbReference type="InterPro" id="IPR022742">
    <property type="entry name" value="Hydrolase_4"/>
</dbReference>
<dbReference type="SUPFAM" id="SSF53474">
    <property type="entry name" value="alpha/beta-Hydrolases"/>
    <property type="match status" value="1"/>
</dbReference>
<protein>
    <submittedName>
        <fullName evidence="2">Alpha/beta fold hydrolase</fullName>
    </submittedName>
</protein>
<comment type="caution">
    <text evidence="2">The sequence shown here is derived from an EMBL/GenBank/DDBJ whole genome shotgun (WGS) entry which is preliminary data.</text>
</comment>
<dbReference type="PRINTS" id="PR00111">
    <property type="entry name" value="ABHYDROLASE"/>
</dbReference>
<dbReference type="Pfam" id="PF12146">
    <property type="entry name" value="Hydrolase_4"/>
    <property type="match status" value="1"/>
</dbReference>
<evidence type="ECO:0000313" key="3">
    <source>
        <dbReference type="Proteomes" id="UP001589789"/>
    </source>
</evidence>
<evidence type="ECO:0000259" key="1">
    <source>
        <dbReference type="Pfam" id="PF12146"/>
    </source>
</evidence>
<dbReference type="InterPro" id="IPR051044">
    <property type="entry name" value="MAG_DAG_Lipase"/>
</dbReference>
<dbReference type="RefSeq" id="WP_377054075.1">
    <property type="nucleotide sequence ID" value="NZ_JBHLVZ010000074.1"/>
</dbReference>
<accession>A0ABV6IXJ4</accession>
<dbReference type="Gene3D" id="3.40.50.1820">
    <property type="entry name" value="alpha/beta hydrolase"/>
    <property type="match status" value="1"/>
</dbReference>
<dbReference type="EMBL" id="JBHLVZ010000074">
    <property type="protein sequence ID" value="MFC0388042.1"/>
    <property type="molecule type" value="Genomic_DNA"/>
</dbReference>
<dbReference type="PANTHER" id="PTHR11614">
    <property type="entry name" value="PHOSPHOLIPASE-RELATED"/>
    <property type="match status" value="1"/>
</dbReference>
<dbReference type="InterPro" id="IPR000073">
    <property type="entry name" value="AB_hydrolase_1"/>
</dbReference>
<feature type="domain" description="Serine aminopeptidase S33" evidence="1">
    <location>
        <begin position="59"/>
        <end position="296"/>
    </location>
</feature>
<keyword evidence="3" id="KW-1185">Reference proteome</keyword>
<dbReference type="GO" id="GO:0016787">
    <property type="term" value="F:hydrolase activity"/>
    <property type="evidence" value="ECO:0007669"/>
    <property type="project" value="UniProtKB-KW"/>
</dbReference>
<sequence length="336" mass="34937">MSPRCPIPRRALLALPATACTPQVIPAGPSLGDPALADGVLTMEDGARLPLRAWLPEGPPRGVLLCLHGFNDSRNFMTEPARALNGAGLAVYAYDQRGFGGAPHRGVWPGAPTLAADAASAARLLKARHPGLPLVLLGESMGGAVLLLAATGANPPPASGYVLLAPAVWGRVTMPGIVVGLLDVLTHVVPRVAVASGVPGIVPTDNMEALRRMARDPLTIRETRVDTTSGLIDLMDDALAAAPRLEPGMPPLLLVYGARDQLVPPVATRALLDRIPPEAPARVAYYTGIHHMPLRDLAAGTVIADMLAWIADPAAPLPSGADAAGLAWRRAPLPAW</sequence>
<keyword evidence="2" id="KW-0378">Hydrolase</keyword>
<evidence type="ECO:0000313" key="2">
    <source>
        <dbReference type="EMBL" id="MFC0388042.1"/>
    </source>
</evidence>